<feature type="non-terminal residue" evidence="2">
    <location>
        <position position="58"/>
    </location>
</feature>
<organism evidence="2 3">
    <name type="scientific">Taxus chinensis</name>
    <name type="common">Chinese yew</name>
    <name type="synonym">Taxus wallichiana var. chinensis</name>
    <dbReference type="NCBI Taxonomy" id="29808"/>
    <lineage>
        <taxon>Eukaryota</taxon>
        <taxon>Viridiplantae</taxon>
        <taxon>Streptophyta</taxon>
        <taxon>Embryophyta</taxon>
        <taxon>Tracheophyta</taxon>
        <taxon>Spermatophyta</taxon>
        <taxon>Pinopsida</taxon>
        <taxon>Pinidae</taxon>
        <taxon>Conifers II</taxon>
        <taxon>Cupressales</taxon>
        <taxon>Taxaceae</taxon>
        <taxon>Taxus</taxon>
    </lineage>
</organism>
<gene>
    <name evidence="2" type="ORF">KI387_044392</name>
</gene>
<reference evidence="2 3" key="1">
    <citation type="journal article" date="2021" name="Nat. Plants">
        <title>The Taxus genome provides insights into paclitaxel biosynthesis.</title>
        <authorList>
            <person name="Xiong X."/>
            <person name="Gou J."/>
            <person name="Liao Q."/>
            <person name="Li Y."/>
            <person name="Zhou Q."/>
            <person name="Bi G."/>
            <person name="Li C."/>
            <person name="Du R."/>
            <person name="Wang X."/>
            <person name="Sun T."/>
            <person name="Guo L."/>
            <person name="Liang H."/>
            <person name="Lu P."/>
            <person name="Wu Y."/>
            <person name="Zhang Z."/>
            <person name="Ro D.K."/>
            <person name="Shang Y."/>
            <person name="Huang S."/>
            <person name="Yan J."/>
        </authorList>
    </citation>
    <scope>NUCLEOTIDE SEQUENCE [LARGE SCALE GENOMIC DNA]</scope>
    <source>
        <strain evidence="2">Ta-2019</strain>
    </source>
</reference>
<evidence type="ECO:0000313" key="2">
    <source>
        <dbReference type="EMBL" id="KAH9307177.1"/>
    </source>
</evidence>
<dbReference type="Proteomes" id="UP000824469">
    <property type="component" value="Unassembled WGS sequence"/>
</dbReference>
<sequence length="58" mass="6198">LITSPLGNVPTRPKQLPKGKGKDKVGEASTAQEKALEIPPTTAEEQVMDLVTARKEEA</sequence>
<feature type="region of interest" description="Disordered" evidence="1">
    <location>
        <begin position="1"/>
        <end position="41"/>
    </location>
</feature>
<keyword evidence="3" id="KW-1185">Reference proteome</keyword>
<feature type="non-terminal residue" evidence="2">
    <location>
        <position position="1"/>
    </location>
</feature>
<dbReference type="EMBL" id="JAHRHJ020000008">
    <property type="protein sequence ID" value="KAH9307177.1"/>
    <property type="molecule type" value="Genomic_DNA"/>
</dbReference>
<proteinExistence type="predicted"/>
<accession>A0AA38KZM6</accession>
<dbReference type="AlphaFoldDB" id="A0AA38KZM6"/>
<name>A0AA38KZM6_TAXCH</name>
<evidence type="ECO:0000313" key="3">
    <source>
        <dbReference type="Proteomes" id="UP000824469"/>
    </source>
</evidence>
<protein>
    <submittedName>
        <fullName evidence="2">Uncharacterized protein</fullName>
    </submittedName>
</protein>
<evidence type="ECO:0000256" key="1">
    <source>
        <dbReference type="SAM" id="MobiDB-lite"/>
    </source>
</evidence>
<comment type="caution">
    <text evidence="2">The sequence shown here is derived from an EMBL/GenBank/DDBJ whole genome shotgun (WGS) entry which is preliminary data.</text>
</comment>